<feature type="chain" id="PRO_5046318619" evidence="1">
    <location>
        <begin position="26"/>
        <end position="175"/>
    </location>
</feature>
<keyword evidence="1" id="KW-0732">Signal</keyword>
<dbReference type="Pfam" id="PF09411">
    <property type="entry name" value="PagL"/>
    <property type="match status" value="1"/>
</dbReference>
<proteinExistence type="predicted"/>
<dbReference type="RefSeq" id="WP_367843311.1">
    <property type="nucleotide sequence ID" value="NZ_JBFOHL010000001.1"/>
</dbReference>
<comment type="caution">
    <text evidence="2">The sequence shown here is derived from an EMBL/GenBank/DDBJ whole genome shotgun (WGS) entry which is preliminary data.</text>
</comment>
<accession>A0ABV3QKF9</accession>
<evidence type="ECO:0000256" key="1">
    <source>
        <dbReference type="SAM" id="SignalP"/>
    </source>
</evidence>
<dbReference type="InterPro" id="IPR018550">
    <property type="entry name" value="Lipid-A_deacylase-rel"/>
</dbReference>
<dbReference type="Gene3D" id="2.40.160.20">
    <property type="match status" value="1"/>
</dbReference>
<dbReference type="Proteomes" id="UP001556170">
    <property type="component" value="Unassembled WGS sequence"/>
</dbReference>
<evidence type="ECO:0000313" key="3">
    <source>
        <dbReference type="Proteomes" id="UP001556170"/>
    </source>
</evidence>
<evidence type="ECO:0000313" key="2">
    <source>
        <dbReference type="EMBL" id="MEW9623007.1"/>
    </source>
</evidence>
<sequence>MINFPRFLPSVAAVALAFAALPAAAAQFELQAGRSYMDSHAANAVFAEGVLAEHPLGDSGLHWAPDLSLGWIDGRDIDRYRHARYGTREAIWLAAGGVRLRAGEPGDWYHHFFYSFQVALHSGRTQALSSPYEFVNSVGWQWHHLSFELRHISNGSLHEPNRGETMALVGAGFEL</sequence>
<gene>
    <name evidence="2" type="ORF">ABQJ56_02015</name>
</gene>
<name>A0ABV3QKF9_9GAMM</name>
<organism evidence="2 3">
    <name type="scientific">Rhodanobacter geophilus</name>
    <dbReference type="NCBI Taxonomy" id="3162488"/>
    <lineage>
        <taxon>Bacteria</taxon>
        <taxon>Pseudomonadati</taxon>
        <taxon>Pseudomonadota</taxon>
        <taxon>Gammaproteobacteria</taxon>
        <taxon>Lysobacterales</taxon>
        <taxon>Rhodanobacteraceae</taxon>
        <taxon>Rhodanobacter</taxon>
    </lineage>
</organism>
<dbReference type="EMBL" id="JBFOHL010000001">
    <property type="protein sequence ID" value="MEW9623007.1"/>
    <property type="molecule type" value="Genomic_DNA"/>
</dbReference>
<keyword evidence="3" id="KW-1185">Reference proteome</keyword>
<reference evidence="2 3" key="1">
    <citation type="submission" date="2024-06" db="EMBL/GenBank/DDBJ databases">
        <authorList>
            <person name="Woo H."/>
        </authorList>
    </citation>
    <scope>NUCLEOTIDE SEQUENCE [LARGE SCALE GENOMIC DNA]</scope>
    <source>
        <strain evidence="2 3">S2-g</strain>
    </source>
</reference>
<protein>
    <submittedName>
        <fullName evidence="2">Acyloxyacyl hydrolase</fullName>
    </submittedName>
</protein>
<keyword evidence="2" id="KW-0378">Hydrolase</keyword>
<feature type="signal peptide" evidence="1">
    <location>
        <begin position="1"/>
        <end position="25"/>
    </location>
</feature>
<dbReference type="GO" id="GO:0016787">
    <property type="term" value="F:hydrolase activity"/>
    <property type="evidence" value="ECO:0007669"/>
    <property type="project" value="UniProtKB-KW"/>
</dbReference>